<keyword evidence="2" id="KW-1185">Reference proteome</keyword>
<organism evidence="1 2">
    <name type="scientific">Gossypium arboreum</name>
    <name type="common">Tree cotton</name>
    <name type="synonym">Gossypium nanking</name>
    <dbReference type="NCBI Taxonomy" id="29729"/>
    <lineage>
        <taxon>Eukaryota</taxon>
        <taxon>Viridiplantae</taxon>
        <taxon>Streptophyta</taxon>
        <taxon>Embryophyta</taxon>
        <taxon>Tracheophyta</taxon>
        <taxon>Spermatophyta</taxon>
        <taxon>Magnoliopsida</taxon>
        <taxon>eudicotyledons</taxon>
        <taxon>Gunneridae</taxon>
        <taxon>Pentapetalae</taxon>
        <taxon>rosids</taxon>
        <taxon>malvids</taxon>
        <taxon>Malvales</taxon>
        <taxon>Malvaceae</taxon>
        <taxon>Malvoideae</taxon>
        <taxon>Gossypium</taxon>
    </lineage>
</organism>
<accession>A0A0B0MBF9</accession>
<protein>
    <submittedName>
        <fullName evidence="1">Uncharacterized protein</fullName>
    </submittedName>
</protein>
<evidence type="ECO:0000313" key="2">
    <source>
        <dbReference type="Proteomes" id="UP000032142"/>
    </source>
</evidence>
<reference evidence="2" key="1">
    <citation type="submission" date="2014-09" db="EMBL/GenBank/DDBJ databases">
        <authorList>
            <person name="Mudge J."/>
            <person name="Ramaraj T."/>
            <person name="Lindquist I.E."/>
            <person name="Bharti A.K."/>
            <person name="Sundararajan A."/>
            <person name="Cameron C.T."/>
            <person name="Woodward J.E."/>
            <person name="May G.D."/>
            <person name="Brubaker C."/>
            <person name="Broadhvest J."/>
            <person name="Wilkins T.A."/>
        </authorList>
    </citation>
    <scope>NUCLEOTIDE SEQUENCE</scope>
    <source>
        <strain evidence="2">cv. AKA8401</strain>
    </source>
</reference>
<sequence>MPKSKTWSYM</sequence>
<dbReference type="EMBL" id="JRRC01082464">
    <property type="protein sequence ID" value="KHF99502.1"/>
    <property type="molecule type" value="Genomic_DNA"/>
</dbReference>
<comment type="caution">
    <text evidence="1">The sequence shown here is derived from an EMBL/GenBank/DDBJ whole genome shotgun (WGS) entry which is preliminary data.</text>
</comment>
<dbReference type="Proteomes" id="UP000032142">
    <property type="component" value="Unassembled WGS sequence"/>
</dbReference>
<evidence type="ECO:0000313" key="1">
    <source>
        <dbReference type="EMBL" id="KHF99502.1"/>
    </source>
</evidence>
<gene>
    <name evidence="1" type="ORF">F383_38508</name>
</gene>
<proteinExistence type="predicted"/>
<name>A0A0B0MBF9_GOSAR</name>